<dbReference type="Pfam" id="PF02659">
    <property type="entry name" value="Mntp"/>
    <property type="match status" value="1"/>
</dbReference>
<feature type="transmembrane region" description="Helical" evidence="5">
    <location>
        <begin position="33"/>
        <end position="58"/>
    </location>
</feature>
<gene>
    <name evidence="6" type="primary">ytaF</name>
    <name evidence="6" type="ORF">C1I91_08095</name>
</gene>
<evidence type="ECO:0000313" key="6">
    <source>
        <dbReference type="EMBL" id="QAA31607.1"/>
    </source>
</evidence>
<dbReference type="PANTHER" id="PTHR35529:SF2">
    <property type="entry name" value="SPORULATION PROTEIN YTAF-RELATED"/>
    <property type="match status" value="1"/>
</dbReference>
<reference evidence="6 7" key="1">
    <citation type="submission" date="2018-01" db="EMBL/GenBank/DDBJ databases">
        <title>Genome Sequencing and Assembly of Anaerobacter polyendosporus strain CT4.</title>
        <authorList>
            <person name="Tachaapaikoon C."/>
            <person name="Sutheeworapong S."/>
            <person name="Jenjaroenpun P."/>
            <person name="Wongsurawat T."/>
            <person name="Nookeaw I."/>
            <person name="Cheawchanlertfa P."/>
            <person name="Kosugi A."/>
            <person name="Cheevadhanarak S."/>
            <person name="Ratanakhanokchai K."/>
        </authorList>
    </citation>
    <scope>NUCLEOTIDE SEQUENCE [LARGE SCALE GENOMIC DNA]</scope>
    <source>
        <strain evidence="6 7">CT4</strain>
    </source>
</reference>
<dbReference type="Proteomes" id="UP000286268">
    <property type="component" value="Chromosome"/>
</dbReference>
<evidence type="ECO:0000313" key="7">
    <source>
        <dbReference type="Proteomes" id="UP000286268"/>
    </source>
</evidence>
<evidence type="ECO:0000256" key="3">
    <source>
        <dbReference type="ARBA" id="ARBA00022989"/>
    </source>
</evidence>
<evidence type="ECO:0000256" key="1">
    <source>
        <dbReference type="ARBA" id="ARBA00022475"/>
    </source>
</evidence>
<sequence>MSLLAIMLFVLTSSIDNFTVALAYGVKNIKISFFSNLVISIVSSLGTFISMSLGLFLAKLLIPQTANIIGSSILLLIGLWFLYDYYKEKKDTSLEINLNGNHKKGCMNLLDNPEVADFDNSGTIDLKESFSLSIALAINNVGLGIAGSIAGLNIVYTTIVTFIFSIIVIPIGMILGSKFLAKRLGNTAPLISALILIILSLFEFIFN</sequence>
<dbReference type="InterPro" id="IPR014205">
    <property type="entry name" value="Spore_YtaF"/>
</dbReference>
<evidence type="ECO:0000256" key="5">
    <source>
        <dbReference type="SAM" id="Phobius"/>
    </source>
</evidence>
<protein>
    <submittedName>
        <fullName evidence="6">Sporulation membrane protein YtaF</fullName>
    </submittedName>
</protein>
<keyword evidence="4 5" id="KW-0472">Membrane</keyword>
<dbReference type="InterPro" id="IPR003810">
    <property type="entry name" value="Mntp/YtaF"/>
</dbReference>
<keyword evidence="2 5" id="KW-0812">Transmembrane</keyword>
<feature type="transmembrane region" description="Helical" evidence="5">
    <location>
        <begin position="187"/>
        <end position="206"/>
    </location>
</feature>
<proteinExistence type="predicted"/>
<dbReference type="RefSeq" id="WP_128212418.1">
    <property type="nucleotide sequence ID" value="NZ_CP025746.1"/>
</dbReference>
<feature type="transmembrane region" description="Helical" evidence="5">
    <location>
        <begin position="154"/>
        <end position="175"/>
    </location>
</feature>
<dbReference type="KEGG" id="cmah:C1I91_08095"/>
<dbReference type="NCBIfam" id="TIGR02840">
    <property type="entry name" value="spore_YtaF"/>
    <property type="match status" value="1"/>
</dbReference>
<evidence type="ECO:0000256" key="2">
    <source>
        <dbReference type="ARBA" id="ARBA00022692"/>
    </source>
</evidence>
<dbReference type="OrthoDB" id="1679205at2"/>
<keyword evidence="3 5" id="KW-1133">Transmembrane helix</keyword>
<dbReference type="EMBL" id="CP025746">
    <property type="protein sequence ID" value="QAA31607.1"/>
    <property type="molecule type" value="Genomic_DNA"/>
</dbReference>
<feature type="transmembrane region" description="Helical" evidence="5">
    <location>
        <begin position="65"/>
        <end position="83"/>
    </location>
</feature>
<dbReference type="PANTHER" id="PTHR35529">
    <property type="entry name" value="MANGANESE EFFLUX PUMP MNTP-RELATED"/>
    <property type="match status" value="1"/>
</dbReference>
<keyword evidence="1" id="KW-1003">Cell membrane</keyword>
<name>A0A410DRD6_9CLOT</name>
<keyword evidence="7" id="KW-1185">Reference proteome</keyword>
<evidence type="ECO:0000256" key="4">
    <source>
        <dbReference type="ARBA" id="ARBA00023136"/>
    </source>
</evidence>
<dbReference type="AlphaFoldDB" id="A0A410DRD6"/>
<accession>A0A410DRD6</accession>
<organism evidence="6 7">
    <name type="scientific">Clostridium manihotivorum</name>
    <dbReference type="NCBI Taxonomy" id="2320868"/>
    <lineage>
        <taxon>Bacteria</taxon>
        <taxon>Bacillati</taxon>
        <taxon>Bacillota</taxon>
        <taxon>Clostridia</taxon>
        <taxon>Eubacteriales</taxon>
        <taxon>Clostridiaceae</taxon>
        <taxon>Clostridium</taxon>
    </lineage>
</organism>